<dbReference type="EMBL" id="JACXIZ010000011">
    <property type="protein sequence ID" value="MBD2844543.1"/>
    <property type="molecule type" value="Genomic_DNA"/>
</dbReference>
<accession>A0A927BPW4</accession>
<proteinExistence type="predicted"/>
<dbReference type="Proteomes" id="UP000621560">
    <property type="component" value="Unassembled WGS sequence"/>
</dbReference>
<name>A0A927BPW4_9BACL</name>
<gene>
    <name evidence="1" type="ORF">IDH44_05025</name>
</gene>
<dbReference type="AlphaFoldDB" id="A0A927BPW4"/>
<evidence type="ECO:0000313" key="1">
    <source>
        <dbReference type="EMBL" id="MBD2844543.1"/>
    </source>
</evidence>
<dbReference type="Pfam" id="PF06949">
    <property type="entry name" value="DUF1292"/>
    <property type="match status" value="1"/>
</dbReference>
<comment type="caution">
    <text evidence="1">The sequence shown here is derived from an EMBL/GenBank/DDBJ whole genome shotgun (WGS) entry which is preliminary data.</text>
</comment>
<reference evidence="1" key="1">
    <citation type="submission" date="2020-09" db="EMBL/GenBank/DDBJ databases">
        <title>A novel bacterium of genus Paenibacillus, isolated from South China Sea.</title>
        <authorList>
            <person name="Huang H."/>
            <person name="Mo K."/>
            <person name="Hu Y."/>
        </authorList>
    </citation>
    <scope>NUCLEOTIDE SEQUENCE</scope>
    <source>
        <strain evidence="1">IB182496</strain>
    </source>
</reference>
<organism evidence="1 2">
    <name type="scientific">Paenibacillus sabuli</name>
    <dbReference type="NCBI Taxonomy" id="2772509"/>
    <lineage>
        <taxon>Bacteria</taxon>
        <taxon>Bacillati</taxon>
        <taxon>Bacillota</taxon>
        <taxon>Bacilli</taxon>
        <taxon>Bacillales</taxon>
        <taxon>Paenibacillaceae</taxon>
        <taxon>Paenibacillus</taxon>
    </lineage>
</organism>
<dbReference type="InterPro" id="IPR009711">
    <property type="entry name" value="UPF0473"/>
</dbReference>
<protein>
    <submittedName>
        <fullName evidence="1">DUF1292 domain-containing protein</fullName>
    </submittedName>
</protein>
<keyword evidence="2" id="KW-1185">Reference proteome</keyword>
<sequence>MHQAVKRIRVLAEQYGKEVLLVDEQGAEEAYRIAAEFEYEGTAYAGLQTKAMRKADEIAFFRIGRSPEGQPELLPLASDDEWENVSEAYDDLVFGGEDTP</sequence>
<evidence type="ECO:0000313" key="2">
    <source>
        <dbReference type="Proteomes" id="UP000621560"/>
    </source>
</evidence>
<dbReference type="RefSeq" id="WP_190915308.1">
    <property type="nucleotide sequence ID" value="NZ_JACXIZ010000011.1"/>
</dbReference>